<sequence>MASSVSIPRFLLPQSHMLARGAYYRLFVATNPVHRPLPIAYLRHASTSKPIPKPIPRTLAKPEKFNPPSHPSRLVKSAPIRQYGPAITEEEKEIHRTKQYPHMPPPKGSLMDRFLNNKVLHMMITLGVLAFFAGWTFVLDFRANSPFAGTMPSWSDWFRHPLDSLARSGSTFKLHVLHESDVTAERRARAINETMKTKAYRVMHNLEPLEGQPTEVKILVARMRGEYIESTPGETPQIEPPAPQPKKPIKKWLGIW</sequence>
<proteinExistence type="predicted"/>
<name>A0A8H3FTL7_9LECA</name>
<gene>
    <name evidence="2" type="ORF">GOMPHAMPRED_005485</name>
</gene>
<dbReference type="EMBL" id="CAJPDQ010000033">
    <property type="protein sequence ID" value="CAF9929775.1"/>
    <property type="molecule type" value="Genomic_DNA"/>
</dbReference>
<evidence type="ECO:0000256" key="1">
    <source>
        <dbReference type="SAM" id="Phobius"/>
    </source>
</evidence>
<reference evidence="2" key="1">
    <citation type="submission" date="2021-03" db="EMBL/GenBank/DDBJ databases">
        <authorList>
            <person name="Tagirdzhanova G."/>
        </authorList>
    </citation>
    <scope>NUCLEOTIDE SEQUENCE</scope>
</reference>
<keyword evidence="1" id="KW-0812">Transmembrane</keyword>
<comment type="caution">
    <text evidence="2">The sequence shown here is derived from an EMBL/GenBank/DDBJ whole genome shotgun (WGS) entry which is preliminary data.</text>
</comment>
<protein>
    <submittedName>
        <fullName evidence="2">Uncharacterized protein</fullName>
    </submittedName>
</protein>
<dbReference type="AlphaFoldDB" id="A0A8H3FTL7"/>
<organism evidence="2 3">
    <name type="scientific">Gomphillus americanus</name>
    <dbReference type="NCBI Taxonomy" id="1940652"/>
    <lineage>
        <taxon>Eukaryota</taxon>
        <taxon>Fungi</taxon>
        <taxon>Dikarya</taxon>
        <taxon>Ascomycota</taxon>
        <taxon>Pezizomycotina</taxon>
        <taxon>Lecanoromycetes</taxon>
        <taxon>OSLEUM clade</taxon>
        <taxon>Ostropomycetidae</taxon>
        <taxon>Ostropales</taxon>
        <taxon>Graphidaceae</taxon>
        <taxon>Gomphilloideae</taxon>
        <taxon>Gomphillus</taxon>
    </lineage>
</organism>
<accession>A0A8H3FTL7</accession>
<evidence type="ECO:0000313" key="3">
    <source>
        <dbReference type="Proteomes" id="UP000664169"/>
    </source>
</evidence>
<keyword evidence="1" id="KW-0472">Membrane</keyword>
<keyword evidence="1" id="KW-1133">Transmembrane helix</keyword>
<keyword evidence="3" id="KW-1185">Reference proteome</keyword>
<evidence type="ECO:0000313" key="2">
    <source>
        <dbReference type="EMBL" id="CAF9929775.1"/>
    </source>
</evidence>
<feature type="transmembrane region" description="Helical" evidence="1">
    <location>
        <begin position="119"/>
        <end position="138"/>
    </location>
</feature>
<dbReference type="Proteomes" id="UP000664169">
    <property type="component" value="Unassembled WGS sequence"/>
</dbReference>
<dbReference type="OrthoDB" id="5397827at2759"/>